<dbReference type="Proteomes" id="UP001236663">
    <property type="component" value="Unassembled WGS sequence"/>
</dbReference>
<feature type="domain" description="FAD-binding FR-type" evidence="14">
    <location>
        <begin position="151"/>
        <end position="262"/>
    </location>
</feature>
<evidence type="ECO:0000256" key="2">
    <source>
        <dbReference type="ARBA" id="ARBA00006401"/>
    </source>
</evidence>
<evidence type="ECO:0000313" key="16">
    <source>
        <dbReference type="Proteomes" id="UP001236663"/>
    </source>
</evidence>
<dbReference type="SUPFAM" id="SSF52343">
    <property type="entry name" value="Ferredoxin reductase-like, C-terminal NADP-linked domain"/>
    <property type="match status" value="1"/>
</dbReference>
<evidence type="ECO:0000256" key="3">
    <source>
        <dbReference type="ARBA" id="ARBA00012229"/>
    </source>
</evidence>
<keyword evidence="7" id="KW-0521">NADP</keyword>
<evidence type="ECO:0000256" key="6">
    <source>
        <dbReference type="ARBA" id="ARBA00022723"/>
    </source>
</evidence>
<dbReference type="PROSITE" id="PS01033">
    <property type="entry name" value="GLOBIN"/>
    <property type="match status" value="1"/>
</dbReference>
<dbReference type="InterPro" id="IPR012292">
    <property type="entry name" value="Globin/Proto"/>
</dbReference>
<evidence type="ECO:0000256" key="1">
    <source>
        <dbReference type="ARBA" id="ARBA00001970"/>
    </source>
</evidence>
<keyword evidence="5 12" id="KW-0561">Oxygen transport</keyword>
<keyword evidence="6" id="KW-0479">Metal-binding</keyword>
<dbReference type="CDD" id="cd14779">
    <property type="entry name" value="FHP_Ae-globin-like"/>
    <property type="match status" value="1"/>
</dbReference>
<dbReference type="GO" id="GO:0008941">
    <property type="term" value="F:nitric oxide dioxygenase NAD(P)H activity"/>
    <property type="evidence" value="ECO:0007669"/>
    <property type="project" value="UniProtKB-EC"/>
</dbReference>
<dbReference type="PROSITE" id="PS51384">
    <property type="entry name" value="FAD_FR"/>
    <property type="match status" value="1"/>
</dbReference>
<feature type="domain" description="Globin" evidence="13">
    <location>
        <begin position="1"/>
        <end position="137"/>
    </location>
</feature>
<dbReference type="RefSeq" id="WP_163382926.1">
    <property type="nucleotide sequence ID" value="NZ_JAUFQS010000047.1"/>
</dbReference>
<accession>A0ABT8CF78</accession>
<evidence type="ECO:0000256" key="8">
    <source>
        <dbReference type="ARBA" id="ARBA00023004"/>
    </source>
</evidence>
<dbReference type="InterPro" id="IPR008333">
    <property type="entry name" value="Cbr1-like_FAD-bd_dom"/>
</dbReference>
<name>A0ABT8CF78_9BACT</name>
<reference evidence="16" key="1">
    <citation type="journal article" date="2019" name="Int. J. Syst. Evol. Microbiol.">
        <title>The Global Catalogue of Microorganisms (GCM) 10K type strain sequencing project: providing services to taxonomists for standard genome sequencing and annotation.</title>
        <authorList>
            <consortium name="The Broad Institute Genomics Platform"/>
            <consortium name="The Broad Institute Genome Sequencing Center for Infectious Disease"/>
            <person name="Wu L."/>
            <person name="Ma J."/>
        </authorList>
    </citation>
    <scope>NUCLEOTIDE SEQUENCE [LARGE SCALE GENOMIC DNA]</scope>
    <source>
        <strain evidence="16">CECT 7706</strain>
    </source>
</reference>
<dbReference type="InterPro" id="IPR017927">
    <property type="entry name" value="FAD-bd_FR_type"/>
</dbReference>
<evidence type="ECO:0000256" key="4">
    <source>
        <dbReference type="ARBA" id="ARBA00022617"/>
    </source>
</evidence>
<gene>
    <name evidence="15" type="primary">hmpA</name>
    <name evidence="15" type="ORF">QWZ15_22455</name>
</gene>
<evidence type="ECO:0000256" key="11">
    <source>
        <dbReference type="ARBA" id="ARBA00049433"/>
    </source>
</evidence>
<evidence type="ECO:0000256" key="9">
    <source>
        <dbReference type="ARBA" id="ARBA00023027"/>
    </source>
</evidence>
<comment type="catalytic activity">
    <reaction evidence="10">
        <text>2 nitric oxide + NADH + 2 O2 = 2 nitrate + NAD(+) + H(+)</text>
        <dbReference type="Rhea" id="RHEA:19469"/>
        <dbReference type="ChEBI" id="CHEBI:15378"/>
        <dbReference type="ChEBI" id="CHEBI:15379"/>
        <dbReference type="ChEBI" id="CHEBI:16480"/>
        <dbReference type="ChEBI" id="CHEBI:17632"/>
        <dbReference type="ChEBI" id="CHEBI:57540"/>
        <dbReference type="ChEBI" id="CHEBI:57945"/>
        <dbReference type="EC" id="1.14.12.17"/>
    </reaction>
</comment>
<keyword evidence="8" id="KW-0408">Iron</keyword>
<comment type="cofactor">
    <cofactor evidence="1">
        <name>heme b</name>
        <dbReference type="ChEBI" id="CHEBI:60344"/>
    </cofactor>
</comment>
<organism evidence="15 16">
    <name type="scientific">Cyclobacterium jeungdonense</name>
    <dbReference type="NCBI Taxonomy" id="708087"/>
    <lineage>
        <taxon>Bacteria</taxon>
        <taxon>Pseudomonadati</taxon>
        <taxon>Bacteroidota</taxon>
        <taxon>Cytophagia</taxon>
        <taxon>Cytophagales</taxon>
        <taxon>Cyclobacteriaceae</taxon>
        <taxon>Cyclobacterium</taxon>
    </lineage>
</organism>
<comment type="similarity">
    <text evidence="12">Belongs to the globin family.</text>
</comment>
<dbReference type="Pfam" id="PF00042">
    <property type="entry name" value="Globin"/>
    <property type="match status" value="1"/>
</dbReference>
<evidence type="ECO:0000256" key="7">
    <source>
        <dbReference type="ARBA" id="ARBA00022857"/>
    </source>
</evidence>
<dbReference type="InterPro" id="IPR001433">
    <property type="entry name" value="OxRdtase_FAD/NAD-bd"/>
</dbReference>
<dbReference type="CDD" id="cd06184">
    <property type="entry name" value="flavohem_like_fad_nad_binding"/>
    <property type="match status" value="1"/>
</dbReference>
<dbReference type="InterPro" id="IPR017938">
    <property type="entry name" value="Riboflavin_synthase-like_b-brl"/>
</dbReference>
<dbReference type="SUPFAM" id="SSF46458">
    <property type="entry name" value="Globin-like"/>
    <property type="match status" value="1"/>
</dbReference>
<dbReference type="NCBIfam" id="NF009805">
    <property type="entry name" value="PRK13289.1"/>
    <property type="match status" value="1"/>
</dbReference>
<evidence type="ECO:0000256" key="10">
    <source>
        <dbReference type="ARBA" id="ARBA00048649"/>
    </source>
</evidence>
<comment type="similarity">
    <text evidence="2">In the C-terminal section; belongs to the flavoprotein pyridine nucleotide cytochrome reductase family.</text>
</comment>
<dbReference type="EMBL" id="JAUFQS010000047">
    <property type="protein sequence ID" value="MDN3690599.1"/>
    <property type="molecule type" value="Genomic_DNA"/>
</dbReference>
<dbReference type="PRINTS" id="PR00406">
    <property type="entry name" value="CYTB5RDTASE"/>
</dbReference>
<dbReference type="Gene3D" id="2.40.30.10">
    <property type="entry name" value="Translation factors"/>
    <property type="match status" value="1"/>
</dbReference>
<sequence>MNENQRNIISSTVPVLREGGLALTSHFYKRLFLHHPELKNSFNMGNQKSGKQQQALAMAVLAYAEHIANPGVLLPELERIGHKHVSLDIRPEHYPIVGNHLLASIKEVLGDAATPEILEAWELAYQELADLMIKLEAKMYQDQSSLPGGWTGWRPFVVSKKVDESEEITSFYLKPSDGGKVVRHIPGQFISLKVFLPDLGLNQARQYSLSNVPNDNEYRISVKRENDSRLNINGMISNHLHDRIEEGGIVNLSAPAGSFTLVEPLNRPLTLISGGVGVTPLLSMLETMAASTLTHPLTWVHACRNKSVHAFRKPVQQLASSHTLIEQHVFYDAVDAQDKKEGIKEGPMDLEKLPPLREDSRFYICGPAGFIKAQHAALLEMGFPQESIFFEEFGPQTIHLN</sequence>
<dbReference type="EC" id="1.14.12.17" evidence="3"/>
<comment type="caution">
    <text evidence="15">The sequence shown here is derived from an EMBL/GenBank/DDBJ whole genome shotgun (WGS) entry which is preliminary data.</text>
</comment>
<proteinExistence type="inferred from homology"/>
<protein>
    <recommendedName>
        <fullName evidence="3">nitric oxide dioxygenase</fullName>
        <ecNumber evidence="3">1.14.12.17</ecNumber>
    </recommendedName>
</protein>
<keyword evidence="16" id="KW-1185">Reference proteome</keyword>
<evidence type="ECO:0000259" key="14">
    <source>
        <dbReference type="PROSITE" id="PS51384"/>
    </source>
</evidence>
<evidence type="ECO:0000259" key="13">
    <source>
        <dbReference type="PROSITE" id="PS01033"/>
    </source>
</evidence>
<evidence type="ECO:0000256" key="5">
    <source>
        <dbReference type="ARBA" id="ARBA00022621"/>
    </source>
</evidence>
<dbReference type="InterPro" id="IPR039261">
    <property type="entry name" value="FNR_nucleotide-bd"/>
</dbReference>
<dbReference type="Gene3D" id="3.40.50.80">
    <property type="entry name" value="Nucleotide-binding domain of ferredoxin-NADP reductase (FNR) module"/>
    <property type="match status" value="1"/>
</dbReference>
<dbReference type="PANTHER" id="PTHR43396">
    <property type="entry name" value="FLAVOHEMOPROTEIN"/>
    <property type="match status" value="1"/>
</dbReference>
<keyword evidence="4 12" id="KW-0349">Heme</keyword>
<dbReference type="Gene3D" id="1.10.490.10">
    <property type="entry name" value="Globins"/>
    <property type="match status" value="1"/>
</dbReference>
<dbReference type="SUPFAM" id="SSF63380">
    <property type="entry name" value="Riboflavin synthase domain-like"/>
    <property type="match status" value="1"/>
</dbReference>
<keyword evidence="12" id="KW-0813">Transport</keyword>
<dbReference type="Pfam" id="PF00970">
    <property type="entry name" value="FAD_binding_6"/>
    <property type="match status" value="1"/>
</dbReference>
<keyword evidence="9" id="KW-0520">NAD</keyword>
<dbReference type="InterPro" id="IPR000971">
    <property type="entry name" value="Globin"/>
</dbReference>
<evidence type="ECO:0000256" key="12">
    <source>
        <dbReference type="RuleBase" id="RU000356"/>
    </source>
</evidence>
<keyword evidence="15" id="KW-0560">Oxidoreductase</keyword>
<dbReference type="Pfam" id="PF00175">
    <property type="entry name" value="NAD_binding_1"/>
    <property type="match status" value="1"/>
</dbReference>
<evidence type="ECO:0000313" key="15">
    <source>
        <dbReference type="EMBL" id="MDN3690599.1"/>
    </source>
</evidence>
<dbReference type="PANTHER" id="PTHR43396:SF3">
    <property type="entry name" value="FLAVOHEMOPROTEIN"/>
    <property type="match status" value="1"/>
</dbReference>
<comment type="catalytic activity">
    <reaction evidence="11">
        <text>2 nitric oxide + NADPH + 2 O2 = 2 nitrate + NADP(+) + H(+)</text>
        <dbReference type="Rhea" id="RHEA:19465"/>
        <dbReference type="ChEBI" id="CHEBI:15378"/>
        <dbReference type="ChEBI" id="CHEBI:15379"/>
        <dbReference type="ChEBI" id="CHEBI:16480"/>
        <dbReference type="ChEBI" id="CHEBI:17632"/>
        <dbReference type="ChEBI" id="CHEBI:57783"/>
        <dbReference type="ChEBI" id="CHEBI:58349"/>
        <dbReference type="EC" id="1.14.12.17"/>
    </reaction>
</comment>
<dbReference type="InterPro" id="IPR009050">
    <property type="entry name" value="Globin-like_sf"/>
</dbReference>